<evidence type="ECO:0000256" key="1">
    <source>
        <dbReference type="SAM" id="SignalP"/>
    </source>
</evidence>
<keyword evidence="2" id="KW-1185">Reference proteome</keyword>
<feature type="chain" id="PRO_5041725209" evidence="1">
    <location>
        <begin position="23"/>
        <end position="184"/>
    </location>
</feature>
<dbReference type="AlphaFoldDB" id="A0AA85JD96"/>
<dbReference type="WBParaSite" id="TREG1_140830.3">
    <property type="protein sequence ID" value="TREG1_140830.3"/>
    <property type="gene ID" value="TREG1_140830"/>
</dbReference>
<feature type="signal peptide" evidence="1">
    <location>
        <begin position="1"/>
        <end position="22"/>
    </location>
</feature>
<sequence length="184" mass="21258">MVYFAYNQIAFVTLLAFAAVNAGEPWSKQDIEAKISATDQLIRGVKPIVDGAEQALQNLKDEILKQKPTFRGEIEKYANCLRTAYEYIWGEIALNKIADRLSKDNDPRFNDTVACCRQEALEYSNKKMAFPLDKCTENVSRASRKDFSQMKQLTRTLFDHKHWTAIEYFNKKLYETQLKQLTGN</sequence>
<reference evidence="2" key="1">
    <citation type="submission" date="2022-06" db="EMBL/GenBank/DDBJ databases">
        <authorList>
            <person name="Berger JAMES D."/>
            <person name="Berger JAMES D."/>
        </authorList>
    </citation>
    <scope>NUCLEOTIDE SEQUENCE [LARGE SCALE GENOMIC DNA]</scope>
</reference>
<proteinExistence type="predicted"/>
<organism evidence="2 3">
    <name type="scientific">Trichobilharzia regenti</name>
    <name type="common">Nasal bird schistosome</name>
    <dbReference type="NCBI Taxonomy" id="157069"/>
    <lineage>
        <taxon>Eukaryota</taxon>
        <taxon>Metazoa</taxon>
        <taxon>Spiralia</taxon>
        <taxon>Lophotrochozoa</taxon>
        <taxon>Platyhelminthes</taxon>
        <taxon>Trematoda</taxon>
        <taxon>Digenea</taxon>
        <taxon>Strigeidida</taxon>
        <taxon>Schistosomatoidea</taxon>
        <taxon>Schistosomatidae</taxon>
        <taxon>Trichobilharzia</taxon>
    </lineage>
</organism>
<name>A0AA85JD96_TRIRE</name>
<keyword evidence="1" id="KW-0732">Signal</keyword>
<protein>
    <submittedName>
        <fullName evidence="3">Uncharacterized protein</fullName>
    </submittedName>
</protein>
<dbReference type="Proteomes" id="UP000050795">
    <property type="component" value="Unassembled WGS sequence"/>
</dbReference>
<evidence type="ECO:0000313" key="2">
    <source>
        <dbReference type="Proteomes" id="UP000050795"/>
    </source>
</evidence>
<evidence type="ECO:0000313" key="3">
    <source>
        <dbReference type="WBParaSite" id="TREG1_140830.3"/>
    </source>
</evidence>
<accession>A0AA85JD96</accession>
<reference evidence="3" key="2">
    <citation type="submission" date="2023-11" db="UniProtKB">
        <authorList>
            <consortium name="WormBaseParasite"/>
        </authorList>
    </citation>
    <scope>IDENTIFICATION</scope>
</reference>